<dbReference type="Gene3D" id="2.60.40.790">
    <property type="match status" value="1"/>
</dbReference>
<dbReference type="SUPFAM" id="SSF52540">
    <property type="entry name" value="P-loop containing nucleoside triphosphate hydrolases"/>
    <property type="match status" value="1"/>
</dbReference>
<dbReference type="InterPro" id="IPR053262">
    <property type="entry name" value="ArsA_ATPase-like"/>
</dbReference>
<dbReference type="Pfam" id="PF02374">
    <property type="entry name" value="ArsA_ATPase"/>
    <property type="match status" value="1"/>
</dbReference>
<dbReference type="InterPro" id="IPR027417">
    <property type="entry name" value="P-loop_NTPase"/>
</dbReference>
<dbReference type="RefSeq" id="WP_214431424.1">
    <property type="nucleotide sequence ID" value="NZ_CAWPUQ010000057.1"/>
</dbReference>
<sequence>MSLILTFLGKSGINRTKIAIAAAKLLASQGKRVLLAGLAEPALPILLDRTLTPDPQEIAPKLQVVQFQASVLLERNWEEVKKLEAQYLRTPIFKEVYGQELVVLPGMDHALALNAIREYDASGKYDAIVYDGTGDASSLRMLGLPESLSWYVRRFRQLFVNSDLGKTITESPLIQPLISSFFNVNWTADNFAQPTNQVNNFLDKGKAALADPNRIAAFLVSTADPIEVASSRYLWGSAQQIGLTVGGAIIVSDNTNTQLAAEFTPLSVSVVPDYKTGDWQPIIDALPNFAEQATQAPKPIEIDSHNRQVRLFLPGFDKKQVKLTQYGPEVTVEAGDQRRNISLPPALTGRSITGAKFQNNYLIISF</sequence>
<comment type="similarity">
    <text evidence="1">Belongs to the arsA ATPase family.</text>
</comment>
<dbReference type="EMBL" id="JAECZA010000015">
    <property type="protein sequence ID" value="MBH8572599.1"/>
    <property type="molecule type" value="Genomic_DNA"/>
</dbReference>
<dbReference type="SUPFAM" id="SSF49764">
    <property type="entry name" value="HSP20-like chaperones"/>
    <property type="match status" value="1"/>
</dbReference>
<dbReference type="Proteomes" id="UP000662314">
    <property type="component" value="Unassembled WGS sequence"/>
</dbReference>
<evidence type="ECO:0000313" key="4">
    <source>
        <dbReference type="EMBL" id="MBH8572599.1"/>
    </source>
</evidence>
<organism evidence="4 5">
    <name type="scientific">Dendronalium phyllosphericum CENA369</name>
    <dbReference type="NCBI Taxonomy" id="1725256"/>
    <lineage>
        <taxon>Bacteria</taxon>
        <taxon>Bacillati</taxon>
        <taxon>Cyanobacteriota</taxon>
        <taxon>Cyanophyceae</taxon>
        <taxon>Nostocales</taxon>
        <taxon>Nostocaceae</taxon>
        <taxon>Dendronalium</taxon>
        <taxon>Dendronalium phyllosphericum</taxon>
    </lineage>
</organism>
<protein>
    <submittedName>
        <fullName evidence="4">ArsA family ATPase</fullName>
    </submittedName>
</protein>
<feature type="domain" description="ArsA HSP20-like" evidence="3">
    <location>
        <begin position="307"/>
        <end position="366"/>
    </location>
</feature>
<dbReference type="AlphaFoldDB" id="A0A8J7LEB1"/>
<reference evidence="4 5" key="1">
    <citation type="journal article" date="2021" name="Int. J. Syst. Evol. Microbiol.">
        <title>Amazonocrinis nigriterrae gen. nov., sp. nov., Atlanticothrix silvestris gen. nov., sp. nov. and Dendronalium phyllosphericum gen. nov., sp. nov., nostocacean cyanobacteria from Brazilian environments.</title>
        <authorList>
            <person name="Alvarenga D.O."/>
            <person name="Andreote A.P.D."/>
            <person name="Branco L.H.Z."/>
            <person name="Delbaje E."/>
            <person name="Cruz R.B."/>
            <person name="Varani A.M."/>
            <person name="Fiore M.F."/>
        </authorList>
    </citation>
    <scope>NUCLEOTIDE SEQUENCE [LARGE SCALE GENOMIC DNA]</scope>
    <source>
        <strain evidence="4 5">CENA369</strain>
    </source>
</reference>
<proteinExistence type="inferred from homology"/>
<dbReference type="InterPro" id="IPR040612">
    <property type="entry name" value="ArsA_HSP20-like"/>
</dbReference>
<name>A0A8J7LEB1_9NOST</name>
<dbReference type="Gene3D" id="3.40.50.300">
    <property type="entry name" value="P-loop containing nucleotide triphosphate hydrolases"/>
    <property type="match status" value="1"/>
</dbReference>
<keyword evidence="5" id="KW-1185">Reference proteome</keyword>
<dbReference type="Pfam" id="PF17886">
    <property type="entry name" value="ArsA_HSP20"/>
    <property type="match status" value="1"/>
</dbReference>
<evidence type="ECO:0000259" key="3">
    <source>
        <dbReference type="Pfam" id="PF17886"/>
    </source>
</evidence>
<evidence type="ECO:0000256" key="1">
    <source>
        <dbReference type="ARBA" id="ARBA00011040"/>
    </source>
</evidence>
<dbReference type="InterPro" id="IPR025723">
    <property type="entry name" value="ArsA/GET3_ATPase-like"/>
</dbReference>
<feature type="domain" description="ArsA/GET3 Anion-transporting ATPase-like" evidence="2">
    <location>
        <begin position="4"/>
        <end position="246"/>
    </location>
</feature>
<evidence type="ECO:0000313" key="5">
    <source>
        <dbReference type="Proteomes" id="UP000662314"/>
    </source>
</evidence>
<comment type="caution">
    <text evidence="4">The sequence shown here is derived from an EMBL/GenBank/DDBJ whole genome shotgun (WGS) entry which is preliminary data.</text>
</comment>
<evidence type="ECO:0000259" key="2">
    <source>
        <dbReference type="Pfam" id="PF02374"/>
    </source>
</evidence>
<dbReference type="PANTHER" id="PTHR43868">
    <property type="entry name" value="OS02G0711200 PROTEIN"/>
    <property type="match status" value="1"/>
</dbReference>
<accession>A0A8J7LEB1</accession>
<dbReference type="InterPro" id="IPR008978">
    <property type="entry name" value="HSP20-like_chaperone"/>
</dbReference>
<dbReference type="PANTHER" id="PTHR43868:SF1">
    <property type="entry name" value="P-LOOP CONTAINING NUCLEOSIDE TRIPHOSPHATE HYDROLASES SUPERFAMILY PROTEIN"/>
    <property type="match status" value="1"/>
</dbReference>
<dbReference type="CDD" id="cd02035">
    <property type="entry name" value="ArsA"/>
    <property type="match status" value="1"/>
</dbReference>
<gene>
    <name evidence="4" type="ORF">I8752_06145</name>
</gene>